<protein>
    <recommendedName>
        <fullName evidence="2">histidine kinase</fullName>
        <ecNumber evidence="2">2.7.13.3</ecNumber>
    </recommendedName>
</protein>
<proteinExistence type="predicted"/>
<keyword evidence="6" id="KW-0418">Kinase</keyword>
<evidence type="ECO:0000256" key="6">
    <source>
        <dbReference type="ARBA" id="ARBA00022777"/>
    </source>
</evidence>
<accession>A0A1Q5PS84</accession>
<reference evidence="12" key="1">
    <citation type="submission" date="2016-11" db="EMBL/GenBank/DDBJ databases">
        <title>Actinomyces gypaetusis sp. nov. isolated from Gypaetus barbatus in Qinghai Tibet Plateau China.</title>
        <authorList>
            <person name="Meng X."/>
        </authorList>
    </citation>
    <scope>NUCLEOTIDE SEQUENCE [LARGE SCALE GENOMIC DNA]</scope>
    <source>
        <strain evidence="12">DSM 15383</strain>
    </source>
</reference>
<feature type="domain" description="Signal transduction histidine kinase subgroup 3 dimerisation and phosphoacceptor" evidence="10">
    <location>
        <begin position="186"/>
        <end position="252"/>
    </location>
</feature>
<evidence type="ECO:0000256" key="7">
    <source>
        <dbReference type="ARBA" id="ARBA00022840"/>
    </source>
</evidence>
<keyword evidence="5" id="KW-0547">Nucleotide-binding</keyword>
<dbReference type="GO" id="GO:0046983">
    <property type="term" value="F:protein dimerization activity"/>
    <property type="evidence" value="ECO:0007669"/>
    <property type="project" value="InterPro"/>
</dbReference>
<name>A0A1Q5PS84_9ACTO</name>
<dbReference type="Gene3D" id="3.30.565.10">
    <property type="entry name" value="Histidine kinase-like ATPase, C-terminal domain"/>
    <property type="match status" value="1"/>
</dbReference>
<gene>
    <name evidence="11" type="ORF">BM477_02450</name>
</gene>
<sequence>MLWVAALCGLWAQPVHPPLGVLAAMLLLQTLAMLCWIRLPLFTLTAVGLSVLGFLTTLWARNLTIPNSYQSFSAATAEFHFGYAFFLALLAWAPGLAVYAVALGFKAKTAIPVNLAFLAYLLALAYFFESWPHPYLLLASILALLVCHIIGMYQRSYLERLSILEDQLRKLTLANEQIQQLAVVAERTRIAREMHDIIAHSLSIMITLADGAKVSLEKNPAQSATALEMLGSTGRTALAEARKLVGVLRNPEQNTGAAKTEDAKLSLTQDESDQIMPLSPQPNYEDIEQLIRRFQNAGLPITAHLDASPLPDEPGLVLTLFRLIQESLTNILRYAPSTPKITVTTERNIGSLIVTVYNATDPNAITTPGSGNGLLGMKERVSVYNGQIEAGPYQQGWQVRAVLRWTETADGLSAWKAPL</sequence>
<feature type="transmembrane region" description="Helical" evidence="9">
    <location>
        <begin position="135"/>
        <end position="153"/>
    </location>
</feature>
<evidence type="ECO:0000256" key="2">
    <source>
        <dbReference type="ARBA" id="ARBA00012438"/>
    </source>
</evidence>
<keyword evidence="4" id="KW-0808">Transferase</keyword>
<keyword evidence="3" id="KW-0597">Phosphoprotein</keyword>
<evidence type="ECO:0000313" key="11">
    <source>
        <dbReference type="EMBL" id="OKL50270.1"/>
    </source>
</evidence>
<feature type="transmembrane region" description="Helical" evidence="9">
    <location>
        <begin position="39"/>
        <end position="60"/>
    </location>
</feature>
<keyword evidence="12" id="KW-1185">Reference proteome</keyword>
<keyword evidence="9" id="KW-0812">Transmembrane</keyword>
<dbReference type="GO" id="GO:0005524">
    <property type="term" value="F:ATP binding"/>
    <property type="evidence" value="ECO:0007669"/>
    <property type="project" value="UniProtKB-KW"/>
</dbReference>
<evidence type="ECO:0000256" key="4">
    <source>
        <dbReference type="ARBA" id="ARBA00022679"/>
    </source>
</evidence>
<dbReference type="Gene3D" id="1.20.5.1930">
    <property type="match status" value="1"/>
</dbReference>
<dbReference type="GO" id="GO:0000155">
    <property type="term" value="F:phosphorelay sensor kinase activity"/>
    <property type="evidence" value="ECO:0007669"/>
    <property type="project" value="InterPro"/>
</dbReference>
<feature type="transmembrane region" description="Helical" evidence="9">
    <location>
        <begin position="111"/>
        <end position="128"/>
    </location>
</feature>
<dbReference type="STRING" id="156892.BM477_02450"/>
<dbReference type="Proteomes" id="UP000186465">
    <property type="component" value="Unassembled WGS sequence"/>
</dbReference>
<evidence type="ECO:0000256" key="8">
    <source>
        <dbReference type="ARBA" id="ARBA00023012"/>
    </source>
</evidence>
<feature type="transmembrane region" description="Helical" evidence="9">
    <location>
        <begin position="81"/>
        <end position="105"/>
    </location>
</feature>
<dbReference type="CDD" id="cd16917">
    <property type="entry name" value="HATPase_UhpB-NarQ-NarX-like"/>
    <property type="match status" value="1"/>
</dbReference>
<keyword evidence="9" id="KW-0472">Membrane</keyword>
<dbReference type="EMBL" id="MPDM01000002">
    <property type="protein sequence ID" value="OKL50270.1"/>
    <property type="molecule type" value="Genomic_DNA"/>
</dbReference>
<dbReference type="InterPro" id="IPR036890">
    <property type="entry name" value="HATPase_C_sf"/>
</dbReference>
<dbReference type="AlphaFoldDB" id="A0A1Q5PS84"/>
<dbReference type="PANTHER" id="PTHR24421:SF10">
    <property type="entry name" value="NITRATE_NITRITE SENSOR PROTEIN NARQ"/>
    <property type="match status" value="1"/>
</dbReference>
<evidence type="ECO:0000256" key="5">
    <source>
        <dbReference type="ARBA" id="ARBA00022741"/>
    </source>
</evidence>
<dbReference type="EC" id="2.7.13.3" evidence="2"/>
<keyword evidence="9" id="KW-1133">Transmembrane helix</keyword>
<dbReference type="GO" id="GO:0016020">
    <property type="term" value="C:membrane"/>
    <property type="evidence" value="ECO:0007669"/>
    <property type="project" value="InterPro"/>
</dbReference>
<dbReference type="InterPro" id="IPR050482">
    <property type="entry name" value="Sensor_HK_TwoCompSys"/>
</dbReference>
<comment type="caution">
    <text evidence="11">The sequence shown here is derived from an EMBL/GenBank/DDBJ whole genome shotgun (WGS) entry which is preliminary data.</text>
</comment>
<comment type="catalytic activity">
    <reaction evidence="1">
        <text>ATP + protein L-histidine = ADP + protein N-phospho-L-histidine.</text>
        <dbReference type="EC" id="2.7.13.3"/>
    </reaction>
</comment>
<evidence type="ECO:0000313" key="12">
    <source>
        <dbReference type="Proteomes" id="UP000186465"/>
    </source>
</evidence>
<dbReference type="Pfam" id="PF07730">
    <property type="entry name" value="HisKA_3"/>
    <property type="match status" value="1"/>
</dbReference>
<dbReference type="PANTHER" id="PTHR24421">
    <property type="entry name" value="NITRATE/NITRITE SENSOR PROTEIN NARX-RELATED"/>
    <property type="match status" value="1"/>
</dbReference>
<organism evidence="11 12">
    <name type="scientific">Boudabousia marimammalium</name>
    <dbReference type="NCBI Taxonomy" id="156892"/>
    <lineage>
        <taxon>Bacteria</taxon>
        <taxon>Bacillati</taxon>
        <taxon>Actinomycetota</taxon>
        <taxon>Actinomycetes</taxon>
        <taxon>Actinomycetales</taxon>
        <taxon>Actinomycetaceae</taxon>
        <taxon>Boudabousia</taxon>
    </lineage>
</organism>
<keyword evidence="7" id="KW-0067">ATP-binding</keyword>
<evidence type="ECO:0000259" key="10">
    <source>
        <dbReference type="Pfam" id="PF07730"/>
    </source>
</evidence>
<dbReference type="InterPro" id="IPR011712">
    <property type="entry name" value="Sig_transdc_His_kin_sub3_dim/P"/>
</dbReference>
<evidence type="ECO:0000256" key="3">
    <source>
        <dbReference type="ARBA" id="ARBA00022553"/>
    </source>
</evidence>
<keyword evidence="8" id="KW-0902">Two-component regulatory system</keyword>
<evidence type="ECO:0000256" key="1">
    <source>
        <dbReference type="ARBA" id="ARBA00000085"/>
    </source>
</evidence>
<evidence type="ECO:0000256" key="9">
    <source>
        <dbReference type="SAM" id="Phobius"/>
    </source>
</evidence>
<dbReference type="SUPFAM" id="SSF55874">
    <property type="entry name" value="ATPase domain of HSP90 chaperone/DNA topoisomerase II/histidine kinase"/>
    <property type="match status" value="1"/>
</dbReference>